<organism evidence="1 2">
    <name type="scientific">Planococcus wigleyi</name>
    <dbReference type="NCBI Taxonomy" id="2762216"/>
    <lineage>
        <taxon>Bacteria</taxon>
        <taxon>Bacillati</taxon>
        <taxon>Bacillota</taxon>
        <taxon>Bacilli</taxon>
        <taxon>Bacillales</taxon>
        <taxon>Caryophanaceae</taxon>
        <taxon>Planococcus</taxon>
    </lineage>
</organism>
<evidence type="ECO:0000313" key="2">
    <source>
        <dbReference type="Proteomes" id="UP000658980"/>
    </source>
</evidence>
<dbReference type="EMBL" id="JACSPU010000001">
    <property type="protein sequence ID" value="MBD8013849.1"/>
    <property type="molecule type" value="Genomic_DNA"/>
</dbReference>
<sequence length="66" mass="7395">MKTCTNCGGNEFNENPANFALSTWERKNSVVTVNLDSFMPVKVENCSKCGQLNLFFDTSEAQKLNE</sequence>
<protein>
    <recommendedName>
        <fullName evidence="3">Nucleic acid-binding protein</fullName>
    </recommendedName>
</protein>
<dbReference type="RefSeq" id="WP_191714062.1">
    <property type="nucleotide sequence ID" value="NZ_JACSPU010000001.1"/>
</dbReference>
<comment type="caution">
    <text evidence="1">The sequence shown here is derived from an EMBL/GenBank/DDBJ whole genome shotgun (WGS) entry which is preliminary data.</text>
</comment>
<proteinExistence type="predicted"/>
<evidence type="ECO:0008006" key="3">
    <source>
        <dbReference type="Google" id="ProtNLM"/>
    </source>
</evidence>
<dbReference type="Proteomes" id="UP000658980">
    <property type="component" value="Unassembled WGS sequence"/>
</dbReference>
<accession>A0ABR8WA15</accession>
<name>A0ABR8WA15_9BACL</name>
<reference evidence="1 2" key="1">
    <citation type="submission" date="2020-08" db="EMBL/GenBank/DDBJ databases">
        <title>A Genomic Blueprint of the Chicken Gut Microbiome.</title>
        <authorList>
            <person name="Gilroy R."/>
            <person name="Ravi A."/>
            <person name="Getino M."/>
            <person name="Pursley I."/>
            <person name="Horton D.L."/>
            <person name="Alikhan N.-F."/>
            <person name="Baker D."/>
            <person name="Gharbi K."/>
            <person name="Hall N."/>
            <person name="Watson M."/>
            <person name="Adriaenssens E.M."/>
            <person name="Foster-Nyarko E."/>
            <person name="Jarju S."/>
            <person name="Secka A."/>
            <person name="Antonio M."/>
            <person name="Oren A."/>
            <person name="Chaudhuri R."/>
            <person name="La Ragione R.M."/>
            <person name="Hildebrand F."/>
            <person name="Pallen M.J."/>
        </authorList>
    </citation>
    <scope>NUCLEOTIDE SEQUENCE [LARGE SCALE GENOMIC DNA]</scope>
    <source>
        <strain evidence="1 2">Sa1BUA13</strain>
    </source>
</reference>
<keyword evidence="2" id="KW-1185">Reference proteome</keyword>
<gene>
    <name evidence="1" type="ORF">H9630_03380</name>
</gene>
<evidence type="ECO:0000313" key="1">
    <source>
        <dbReference type="EMBL" id="MBD8013849.1"/>
    </source>
</evidence>